<evidence type="ECO:0000313" key="3">
    <source>
        <dbReference type="EMBL" id="CAL8147832.1"/>
    </source>
</evidence>
<dbReference type="SUPFAM" id="SSF56112">
    <property type="entry name" value="Protein kinase-like (PK-like)"/>
    <property type="match status" value="1"/>
</dbReference>
<keyword evidence="4" id="KW-1185">Reference proteome</keyword>
<dbReference type="EMBL" id="CAXLJM020000166">
    <property type="protein sequence ID" value="CAL8147832.1"/>
    <property type="molecule type" value="Genomic_DNA"/>
</dbReference>
<evidence type="ECO:0000259" key="2">
    <source>
        <dbReference type="SMART" id="SM00587"/>
    </source>
</evidence>
<evidence type="ECO:0000313" key="4">
    <source>
        <dbReference type="Proteomes" id="UP001642540"/>
    </source>
</evidence>
<comment type="caution">
    <text evidence="3">The sequence shown here is derived from an EMBL/GenBank/DDBJ whole genome shotgun (WGS) entry which is preliminary data.</text>
</comment>
<sequence length="469" mass="54069">MQRRLSHILISYHFMFDFRLALSVSYCCTNKLNTPKESTKMSTITKLNEVETPNEITAKYKKIIKDNGIHDEVSEVIVKHSALQGAGMVSRQLYATVKFMDSSFTPLNLFVKEYIDNPHHTELIDDIKAFEKESRFFTEYIPALDEFCKAKGHEGLLDIYPKCYYGDKTLVLLENLVLDKGYMLLEASEKQNMEAVSFAITNLAKHHGLSYAFISELGGPEPFFKRFPNLDFDAYAQPSFRKTFESMMENSIKSNIQILEGNNVAGKERAIETLESLAGKVYDTMLNTMNKYDSEEEKLFVLNHGDYWGNNMMFRKDKVTNKITSHVAIDMQLTLYNSLGLDVGFYLFSSVKPNVRRAHWQEILEMYLSTLKETCANLGHPIDLSYDELHVIIRKKIDFGFWTSVAFADEACIAGYKELNLNELDDMESFSTELIKFIQKWIDENPEKVKESAVEMVKLMDEYTQLLIN</sequence>
<reference evidence="3 4" key="1">
    <citation type="submission" date="2024-08" db="EMBL/GenBank/DDBJ databases">
        <authorList>
            <person name="Cucini C."/>
            <person name="Frati F."/>
        </authorList>
    </citation>
    <scope>NUCLEOTIDE SEQUENCE [LARGE SCALE GENOMIC DNA]</scope>
</reference>
<gene>
    <name evidence="3" type="ORF">ODALV1_LOCUS31250</name>
</gene>
<dbReference type="InterPro" id="IPR004119">
    <property type="entry name" value="EcKL"/>
</dbReference>
<dbReference type="Gene3D" id="3.90.1200.10">
    <property type="match status" value="1"/>
</dbReference>
<keyword evidence="1" id="KW-0732">Signal</keyword>
<proteinExistence type="predicted"/>
<dbReference type="PANTHER" id="PTHR11012:SF30">
    <property type="entry name" value="PROTEIN KINASE-LIKE DOMAIN-CONTAINING"/>
    <property type="match status" value="1"/>
</dbReference>
<feature type="chain" id="PRO_5046375568" description="CHK kinase-like domain-containing protein" evidence="1">
    <location>
        <begin position="24"/>
        <end position="469"/>
    </location>
</feature>
<protein>
    <recommendedName>
        <fullName evidence="2">CHK kinase-like domain-containing protein</fullName>
    </recommendedName>
</protein>
<dbReference type="SMART" id="SM00587">
    <property type="entry name" value="CHK"/>
    <property type="match status" value="1"/>
</dbReference>
<dbReference type="Proteomes" id="UP001642540">
    <property type="component" value="Unassembled WGS sequence"/>
</dbReference>
<name>A0ABP1S9Z6_9HEXA</name>
<dbReference type="PANTHER" id="PTHR11012">
    <property type="entry name" value="PROTEIN KINASE-LIKE DOMAIN-CONTAINING"/>
    <property type="match status" value="1"/>
</dbReference>
<accession>A0ABP1S9Z6</accession>
<dbReference type="Pfam" id="PF02958">
    <property type="entry name" value="EcKL"/>
    <property type="match status" value="1"/>
</dbReference>
<feature type="domain" description="CHK kinase-like" evidence="2">
    <location>
        <begin position="171"/>
        <end position="377"/>
    </location>
</feature>
<evidence type="ECO:0000256" key="1">
    <source>
        <dbReference type="SAM" id="SignalP"/>
    </source>
</evidence>
<dbReference type="InterPro" id="IPR011009">
    <property type="entry name" value="Kinase-like_dom_sf"/>
</dbReference>
<organism evidence="3 4">
    <name type="scientific">Orchesella dallaii</name>
    <dbReference type="NCBI Taxonomy" id="48710"/>
    <lineage>
        <taxon>Eukaryota</taxon>
        <taxon>Metazoa</taxon>
        <taxon>Ecdysozoa</taxon>
        <taxon>Arthropoda</taxon>
        <taxon>Hexapoda</taxon>
        <taxon>Collembola</taxon>
        <taxon>Entomobryomorpha</taxon>
        <taxon>Entomobryoidea</taxon>
        <taxon>Orchesellidae</taxon>
        <taxon>Orchesellinae</taxon>
        <taxon>Orchesella</taxon>
    </lineage>
</organism>
<feature type="signal peptide" evidence="1">
    <location>
        <begin position="1"/>
        <end position="23"/>
    </location>
</feature>
<dbReference type="InterPro" id="IPR015897">
    <property type="entry name" value="CHK_kinase-like"/>
</dbReference>